<reference evidence="1 2" key="1">
    <citation type="submission" date="2015-08" db="EMBL/GenBank/DDBJ databases">
        <authorList>
            <person name="Babu N.S."/>
            <person name="Beckwith C.J."/>
            <person name="Beseler K.G."/>
            <person name="Brison A."/>
            <person name="Carone J.V."/>
            <person name="Caskin T.P."/>
            <person name="Diamond M."/>
            <person name="Durham M.E."/>
            <person name="Foxe J.M."/>
            <person name="Go M."/>
            <person name="Henderson B.A."/>
            <person name="Jones I.B."/>
            <person name="McGettigan J.A."/>
            <person name="Micheletti S.J."/>
            <person name="Nasrallah M.E."/>
            <person name="Ortiz D."/>
            <person name="Piller C.R."/>
            <person name="Privatt S.R."/>
            <person name="Schneider S.L."/>
            <person name="Sharp S."/>
            <person name="Smith T.C."/>
            <person name="Stanton J.D."/>
            <person name="Ullery H.E."/>
            <person name="Wilson R.J."/>
            <person name="Serrano M.G."/>
            <person name="Buck G."/>
            <person name="Lee V."/>
            <person name="Wang Y."/>
            <person name="Carvalho R."/>
            <person name="Voegtly L."/>
            <person name="Shi R."/>
            <person name="Duckworth R."/>
            <person name="Johnson A."/>
            <person name="Loviza R."/>
            <person name="Walstead R."/>
            <person name="Shah Z."/>
            <person name="Kiflezghi M."/>
            <person name="Wade K."/>
            <person name="Ball S.L."/>
            <person name="Bradley K.W."/>
            <person name="Asai D.J."/>
            <person name="Bowman C.A."/>
            <person name="Russell D.A."/>
            <person name="Pope W.H."/>
            <person name="Jacobs-Sera D."/>
            <person name="Hendrix R.W."/>
            <person name="Hatfull G.F."/>
        </authorList>
    </citation>
    <scope>NUCLEOTIDE SEQUENCE [LARGE SCALE GENOMIC DNA]</scope>
    <source>
        <strain evidence="1 2">DSM 27648</strain>
    </source>
</reference>
<evidence type="ECO:0000313" key="1">
    <source>
        <dbReference type="EMBL" id="AKU94102.1"/>
    </source>
</evidence>
<dbReference type="Proteomes" id="UP000064967">
    <property type="component" value="Chromosome"/>
</dbReference>
<dbReference type="KEGG" id="llu:AKJ09_00766"/>
<organism evidence="1 2">
    <name type="scientific">Labilithrix luteola</name>
    <dbReference type="NCBI Taxonomy" id="1391654"/>
    <lineage>
        <taxon>Bacteria</taxon>
        <taxon>Pseudomonadati</taxon>
        <taxon>Myxococcota</taxon>
        <taxon>Polyangia</taxon>
        <taxon>Polyangiales</taxon>
        <taxon>Labilitrichaceae</taxon>
        <taxon>Labilithrix</taxon>
    </lineage>
</organism>
<evidence type="ECO:0000313" key="2">
    <source>
        <dbReference type="Proteomes" id="UP000064967"/>
    </source>
</evidence>
<dbReference type="EMBL" id="CP012333">
    <property type="protein sequence ID" value="AKU94102.1"/>
    <property type="molecule type" value="Genomic_DNA"/>
</dbReference>
<proteinExistence type="predicted"/>
<sequence>MQSTPLRIGLDARVGPTLRRPTFVAETATGERRELHQPSWVRIQGILWVGVVF</sequence>
<name>A0A0K1PKQ5_9BACT</name>
<gene>
    <name evidence="1" type="ORF">AKJ09_00766</name>
</gene>
<accession>A0A0K1PKQ5</accession>
<dbReference type="STRING" id="1391654.AKJ09_00766"/>
<dbReference type="AlphaFoldDB" id="A0A0K1PKQ5"/>
<keyword evidence="2" id="KW-1185">Reference proteome</keyword>
<protein>
    <submittedName>
        <fullName evidence="1">Uncharacterized protein</fullName>
    </submittedName>
</protein>